<dbReference type="KEGG" id="puo:RZN69_18860"/>
<sequence length="80" mass="9557">MPPIITYRKDPSIDRLDTLDRFDHLDHLDHLVHLVLFDILDLLDKKGRAQSPDKPSVMESFTSRWRLVWRLRPTLPRNLN</sequence>
<reference evidence="1 2" key="1">
    <citation type="submission" date="2023-10" db="EMBL/GenBank/DDBJ databases">
        <title>Rubellicoccus peritrichatus gen. nov., sp. nov., isolated from an algae of coral reef tank.</title>
        <authorList>
            <person name="Luo J."/>
        </authorList>
    </citation>
    <scope>NUCLEOTIDE SEQUENCE [LARGE SCALE GENOMIC DNA]</scope>
    <source>
        <strain evidence="1 2">CR14</strain>
    </source>
</reference>
<dbReference type="RefSeq" id="WP_317832826.1">
    <property type="nucleotide sequence ID" value="NZ_CP136920.1"/>
</dbReference>
<evidence type="ECO:0000313" key="2">
    <source>
        <dbReference type="Proteomes" id="UP001304300"/>
    </source>
</evidence>
<protein>
    <submittedName>
        <fullName evidence="1">Uncharacterized protein</fullName>
    </submittedName>
</protein>
<accession>A0AAQ3LAL9</accession>
<name>A0AAQ3LAL9_9BACT</name>
<gene>
    <name evidence="1" type="ORF">RZN69_18860</name>
</gene>
<evidence type="ECO:0000313" key="1">
    <source>
        <dbReference type="EMBL" id="WOO40687.1"/>
    </source>
</evidence>
<keyword evidence="2" id="KW-1185">Reference proteome</keyword>
<dbReference type="Proteomes" id="UP001304300">
    <property type="component" value="Chromosome"/>
</dbReference>
<dbReference type="EMBL" id="CP136920">
    <property type="protein sequence ID" value="WOO40687.1"/>
    <property type="molecule type" value="Genomic_DNA"/>
</dbReference>
<proteinExistence type="predicted"/>
<dbReference type="AlphaFoldDB" id="A0AAQ3LAL9"/>
<organism evidence="1 2">
    <name type="scientific">Rubellicoccus peritrichatus</name>
    <dbReference type="NCBI Taxonomy" id="3080537"/>
    <lineage>
        <taxon>Bacteria</taxon>
        <taxon>Pseudomonadati</taxon>
        <taxon>Verrucomicrobiota</taxon>
        <taxon>Opitutia</taxon>
        <taxon>Puniceicoccales</taxon>
        <taxon>Cerasicoccaceae</taxon>
        <taxon>Rubellicoccus</taxon>
    </lineage>
</organism>